<organism evidence="4">
    <name type="scientific">Tanacetum cinerariifolium</name>
    <name type="common">Dalmatian daisy</name>
    <name type="synonym">Chrysanthemum cinerariifolium</name>
    <dbReference type="NCBI Taxonomy" id="118510"/>
    <lineage>
        <taxon>Eukaryota</taxon>
        <taxon>Viridiplantae</taxon>
        <taxon>Streptophyta</taxon>
        <taxon>Embryophyta</taxon>
        <taxon>Tracheophyta</taxon>
        <taxon>Spermatophyta</taxon>
        <taxon>Magnoliopsida</taxon>
        <taxon>eudicotyledons</taxon>
        <taxon>Gunneridae</taxon>
        <taxon>Pentapetalae</taxon>
        <taxon>asterids</taxon>
        <taxon>campanulids</taxon>
        <taxon>Asterales</taxon>
        <taxon>Asteraceae</taxon>
        <taxon>Asteroideae</taxon>
        <taxon>Anthemideae</taxon>
        <taxon>Anthemidinae</taxon>
        <taxon>Tanacetum</taxon>
    </lineage>
</organism>
<feature type="coiled-coil region" evidence="1">
    <location>
        <begin position="659"/>
        <end position="736"/>
    </location>
</feature>
<dbReference type="EMBL" id="BKCJ010010473">
    <property type="protein sequence ID" value="GEU91737.1"/>
    <property type="molecule type" value="Genomic_DNA"/>
</dbReference>
<dbReference type="InterPro" id="IPR013103">
    <property type="entry name" value="RVT_2"/>
</dbReference>
<evidence type="ECO:0000256" key="2">
    <source>
        <dbReference type="SAM" id="MobiDB-lite"/>
    </source>
</evidence>
<feature type="compositionally biased region" description="Basic and acidic residues" evidence="2">
    <location>
        <begin position="69"/>
        <end position="78"/>
    </location>
</feature>
<dbReference type="PANTHER" id="PTHR11439:SF509">
    <property type="entry name" value="RNA-DIRECTED DNA POLYMERASE"/>
    <property type="match status" value="1"/>
</dbReference>
<sequence length="890" mass="101740">MYCTYFLPNLHKANKTQGTKACDNVGKTRVETIPDNEYILLPLWTQDLQFSLKDSSGANCKPSGEEENNDAKDPRNKYNEVPSTEEPRVNQEMDTNVNSTNNINTVSLADIAAGIKDNAVNENIVYGWADMNNLGIDYDEVFAHVARIEAIRLFLAYASFKDFVVYQMDVKSAFLYGKIKEEVYVCQPPRFKDPDFPDIVYKVEKALYGLHQDPRAWYESLSTYLLDNRFQRGILEKTLFIKGDKSDILLVQMSSMGELTFFLGLQVKQIEDGIFISQDKYVNEILNKFGFSDVKTGSTPMETHKTLLKDEKGEDVDEHLYRSIIGSLMYLTSSRPDIMFATTTKAKNINREAQIHAKVDGNKVTIFEASIRRDLRFRDEGGVDFLSNEVIFEQLTLIGAKATAWNEFSSTVASVIIYLATDQKLNFSKYIFDSMVKNLDSATKFLMYPRKQKPRKTRRQNTKLPQTSVPTKTVANKALNEENVPTKSNDSPLSRVNILGSGEDRLKLKELMELYTKLSDRVLNLETTTTSQAQEIISLKKRVKRLEKKRRDEDIFGVNDQDDTLMFHANKDLQGEEVFVEEVNAASIATAVTTAATTPTISIDDITLAKALIEIKTSRPKAKGIVMQELSEAPTTTTIRIPSKVQDKGKCIMVEEPLKMKKKDKISFDEQEARRLQAEIDEQDRLAAEEAQKPLEANNAMIEQWHDVQAKVDADYELAQRLQAKEQEQLTDAEKANLFMEFLEKRRKLFAAKRAKEKRNRPPTQAQQTSLMCTYLKNMDRLKPKNLKNKDSSKRAEDELEQEIAKKKRIDDENESAKLKRCLEIVPDNRDDVTIDATPLSSKFPTILQVDYECEMAYELLRLVKKQLKEGYRAKRSVWMNPPGDDEDFI</sequence>
<dbReference type="Pfam" id="PF07727">
    <property type="entry name" value="RVT_2"/>
    <property type="match status" value="1"/>
</dbReference>
<accession>A0A6L2P1G1</accession>
<proteinExistence type="predicted"/>
<feature type="coiled-coil region" evidence="1">
    <location>
        <begin position="790"/>
        <end position="820"/>
    </location>
</feature>
<feature type="region of interest" description="Disordered" evidence="2">
    <location>
        <begin position="55"/>
        <end position="97"/>
    </location>
</feature>
<name>A0A6L2P1G1_TANCI</name>
<keyword evidence="1" id="KW-0175">Coiled coil</keyword>
<feature type="domain" description="Reverse transcriptase Ty1/copia-type" evidence="3">
    <location>
        <begin position="134"/>
        <end position="252"/>
    </location>
</feature>
<dbReference type="PANTHER" id="PTHR11439">
    <property type="entry name" value="GAG-POL-RELATED RETROTRANSPOSON"/>
    <property type="match status" value="1"/>
</dbReference>
<comment type="caution">
    <text evidence="4">The sequence shown here is derived from an EMBL/GenBank/DDBJ whole genome shotgun (WGS) entry which is preliminary data.</text>
</comment>
<protein>
    <submittedName>
        <fullName evidence="4">Putative ribonuclease H-like domain-containing protein</fullName>
    </submittedName>
</protein>
<evidence type="ECO:0000259" key="3">
    <source>
        <dbReference type="Pfam" id="PF07727"/>
    </source>
</evidence>
<evidence type="ECO:0000313" key="4">
    <source>
        <dbReference type="EMBL" id="GEU91737.1"/>
    </source>
</evidence>
<dbReference type="AlphaFoldDB" id="A0A6L2P1G1"/>
<gene>
    <name evidence="4" type="ORF">Tci_063715</name>
</gene>
<evidence type="ECO:0000256" key="1">
    <source>
        <dbReference type="SAM" id="Coils"/>
    </source>
</evidence>
<reference evidence="4" key="1">
    <citation type="journal article" date="2019" name="Sci. Rep.">
        <title>Draft genome of Tanacetum cinerariifolium, the natural source of mosquito coil.</title>
        <authorList>
            <person name="Yamashiro T."/>
            <person name="Shiraishi A."/>
            <person name="Satake H."/>
            <person name="Nakayama K."/>
        </authorList>
    </citation>
    <scope>NUCLEOTIDE SEQUENCE</scope>
</reference>